<evidence type="ECO:0000313" key="2">
    <source>
        <dbReference type="Proteomes" id="UP001169719"/>
    </source>
</evidence>
<comment type="caution">
    <text evidence="1">The sequence shown here is derived from an EMBL/GenBank/DDBJ whole genome shotgun (WGS) entry which is preliminary data.</text>
</comment>
<reference evidence="1" key="1">
    <citation type="submission" date="2024-05" db="EMBL/GenBank/DDBJ databases">
        <title>Genome Sequences of Four Agar- Degrading Marine Bacteria.</title>
        <authorList>
            <person name="Phillips E.K."/>
            <person name="Shaffer J.C."/>
            <person name="Henson M.W."/>
            <person name="Temperton B."/>
            <person name="Thrash C.J."/>
            <person name="Martin M.O."/>
        </authorList>
    </citation>
    <scope>NUCLEOTIDE SEQUENCE</scope>
    <source>
        <strain evidence="1">EKP203</strain>
    </source>
</reference>
<accession>A0ABT7Y788</accession>
<gene>
    <name evidence="1" type="ORF">QWJ08_21470</name>
</gene>
<protein>
    <submittedName>
        <fullName evidence="1">Uncharacterized protein</fullName>
    </submittedName>
</protein>
<proteinExistence type="predicted"/>
<organism evidence="1 2">
    <name type="scientific">Vibrio agarivorans</name>
    <dbReference type="NCBI Taxonomy" id="153622"/>
    <lineage>
        <taxon>Bacteria</taxon>
        <taxon>Pseudomonadati</taxon>
        <taxon>Pseudomonadota</taxon>
        <taxon>Gammaproteobacteria</taxon>
        <taxon>Vibrionales</taxon>
        <taxon>Vibrionaceae</taxon>
        <taxon>Vibrio</taxon>
    </lineage>
</organism>
<evidence type="ECO:0000313" key="1">
    <source>
        <dbReference type="EMBL" id="MDN2483928.1"/>
    </source>
</evidence>
<name>A0ABT7Y788_9VIBR</name>
<dbReference type="EMBL" id="JAUEOZ010000003">
    <property type="protein sequence ID" value="MDN2483928.1"/>
    <property type="molecule type" value="Genomic_DNA"/>
</dbReference>
<dbReference type="Proteomes" id="UP001169719">
    <property type="component" value="Unassembled WGS sequence"/>
</dbReference>
<keyword evidence="2" id="KW-1185">Reference proteome</keyword>
<sequence>MSNIETKVLPEALEHAVKHVEFCWNAGFLGEDSLPNIFVRLKEYPEHHNIVVNRIQSITGVDCSGYLIS</sequence>
<dbReference type="RefSeq" id="WP_289964109.1">
    <property type="nucleotide sequence ID" value="NZ_JAUEOZ010000003.1"/>
</dbReference>